<dbReference type="OrthoDB" id="9801392at2"/>
<name>A0A161S3K6_9BACL</name>
<dbReference type="eggNOG" id="COG3012">
    <property type="taxonomic scope" value="Bacteria"/>
</dbReference>
<protein>
    <submittedName>
        <fullName evidence="3">Uncharacterized protein</fullName>
    </submittedName>
</protein>
<evidence type="ECO:0000259" key="1">
    <source>
        <dbReference type="Pfam" id="PF22007"/>
    </source>
</evidence>
<dbReference type="STRING" id="1007103.GCA_000213315_06856"/>
<dbReference type="AlphaFoldDB" id="A0A161S3K6"/>
<sequence length="340" mass="38694">MNPTIEQWKSLYEEAISFKQSKCWEWMTNAHMFGVKNPESGEVGYCSILGNGGEVFGLSVYMGTKGLNSIMRMFSGESDEDPRFTQDALLLSFDNRDELYPRELKQIKELGLKFRGAHAWPTLRVYEPGFVPWPVLTQEQALFFTWAIQQAREIAMEHCHDPDALFHEDEETFLVRVPSRTEGGIVWSNQWLQPEPLEEMPTLQADPVDELRLTKAKKSAKGSAGIWEIDCFFAPIPVDEGERPFYPKMFLIVDGSSGQILKHGLSEKTQIANGLVDAFLALVEQLKLVPGEIWATNEEVYVYLRQVLRAFEPQAYLTDELPALEDAKASMLHYFGAGMR</sequence>
<evidence type="ECO:0000313" key="3">
    <source>
        <dbReference type="EMBL" id="KZE79059.1"/>
    </source>
</evidence>
<evidence type="ECO:0000313" key="4">
    <source>
        <dbReference type="Proteomes" id="UP000076563"/>
    </source>
</evidence>
<dbReference type="InterPro" id="IPR054216">
    <property type="entry name" value="DUF6930"/>
</dbReference>
<reference evidence="4" key="1">
    <citation type="submission" date="2016-01" db="EMBL/GenBank/DDBJ databases">
        <title>Draft genome of Chromobacterium sp. F49.</title>
        <authorList>
            <person name="Hong K.W."/>
        </authorList>
    </citation>
    <scope>NUCLEOTIDE SEQUENCE [LARGE SCALE GENOMIC DNA]</scope>
    <source>
        <strain evidence="4">M63</strain>
    </source>
</reference>
<evidence type="ECO:0000259" key="2">
    <source>
        <dbReference type="Pfam" id="PF23988"/>
    </source>
</evidence>
<accession>A0A161S3K6</accession>
<keyword evidence="4" id="KW-1185">Reference proteome</keyword>
<dbReference type="Pfam" id="PF23988">
    <property type="entry name" value="DUF7309"/>
    <property type="match status" value="1"/>
</dbReference>
<dbReference type="Proteomes" id="UP000076563">
    <property type="component" value="Unassembled WGS sequence"/>
</dbReference>
<proteinExistence type="predicted"/>
<feature type="domain" description="DUF7309" evidence="2">
    <location>
        <begin position="8"/>
        <end position="176"/>
    </location>
</feature>
<comment type="caution">
    <text evidence="3">The sequence shown here is derived from an EMBL/GenBank/DDBJ whole genome shotgun (WGS) entry which is preliminary data.</text>
</comment>
<dbReference type="EMBL" id="LQRA01000052">
    <property type="protein sequence ID" value="KZE79059.1"/>
    <property type="molecule type" value="Genomic_DNA"/>
</dbReference>
<organism evidence="3 4">
    <name type="scientific">Paenibacillus elgii</name>
    <dbReference type="NCBI Taxonomy" id="189691"/>
    <lineage>
        <taxon>Bacteria</taxon>
        <taxon>Bacillati</taxon>
        <taxon>Bacillota</taxon>
        <taxon>Bacilli</taxon>
        <taxon>Bacillales</taxon>
        <taxon>Paenibacillaceae</taxon>
        <taxon>Paenibacillus</taxon>
    </lineage>
</organism>
<dbReference type="Pfam" id="PF22007">
    <property type="entry name" value="DUF6930"/>
    <property type="match status" value="1"/>
</dbReference>
<dbReference type="InterPro" id="IPR055733">
    <property type="entry name" value="DUF7309"/>
</dbReference>
<gene>
    <name evidence="3" type="ORF">AV654_16370</name>
</gene>
<dbReference type="RefSeq" id="WP_063181535.1">
    <property type="nucleotide sequence ID" value="NZ_LQRA01000052.1"/>
</dbReference>
<feature type="domain" description="DUF6930" evidence="1">
    <location>
        <begin position="213"/>
        <end position="331"/>
    </location>
</feature>